<dbReference type="GO" id="GO:0046872">
    <property type="term" value="F:metal ion binding"/>
    <property type="evidence" value="ECO:0007669"/>
    <property type="project" value="UniProtKB-KW"/>
</dbReference>
<dbReference type="SMART" id="SM00490">
    <property type="entry name" value="HELICc"/>
    <property type="match status" value="1"/>
</dbReference>
<dbReference type="InterPro" id="IPR006483">
    <property type="entry name" value="CRISPR-assoc_Cas3_HD"/>
</dbReference>
<dbReference type="InterPro" id="IPR011545">
    <property type="entry name" value="DEAD/DEAH_box_helicase_dom"/>
</dbReference>
<dbReference type="InterPro" id="IPR001650">
    <property type="entry name" value="Helicase_C-like"/>
</dbReference>
<dbReference type="Pfam" id="PF22590">
    <property type="entry name" value="Cas3-like_C_2"/>
    <property type="match status" value="1"/>
</dbReference>
<evidence type="ECO:0000256" key="9">
    <source>
        <dbReference type="ARBA" id="ARBA00023118"/>
    </source>
</evidence>
<dbReference type="GO" id="GO:0016787">
    <property type="term" value="F:hydrolase activity"/>
    <property type="evidence" value="ECO:0007669"/>
    <property type="project" value="UniProtKB-KW"/>
</dbReference>
<dbReference type="InterPro" id="IPR014001">
    <property type="entry name" value="Helicase_ATP-bd"/>
</dbReference>
<dbReference type="OrthoDB" id="9810236at2"/>
<dbReference type="GO" id="GO:0051607">
    <property type="term" value="P:defense response to virus"/>
    <property type="evidence" value="ECO:0007669"/>
    <property type="project" value="UniProtKB-KW"/>
</dbReference>
<dbReference type="PANTHER" id="PTHR47963">
    <property type="entry name" value="DEAD-BOX ATP-DEPENDENT RNA HELICASE 47, MITOCHONDRIAL"/>
    <property type="match status" value="1"/>
</dbReference>
<dbReference type="CDD" id="cd09641">
    <property type="entry name" value="Cas3''_I"/>
    <property type="match status" value="1"/>
</dbReference>
<name>A0A3N0C7N6_9MICC</name>
<dbReference type="EMBL" id="RBED01000045">
    <property type="protein sequence ID" value="RNL59203.1"/>
    <property type="molecule type" value="Genomic_DNA"/>
</dbReference>
<evidence type="ECO:0000256" key="3">
    <source>
        <dbReference type="ARBA" id="ARBA00022722"/>
    </source>
</evidence>
<evidence type="ECO:0000256" key="5">
    <source>
        <dbReference type="ARBA" id="ARBA00022741"/>
    </source>
</evidence>
<dbReference type="NCBIfam" id="TIGR01596">
    <property type="entry name" value="cas3_HD"/>
    <property type="match status" value="1"/>
</dbReference>
<sequence>MPLWSKRQGLDGPYPLISHLLDTAASATALWDHWLRPGLRELIEDSLGPEAQSWVTAAAGLHDLGKANPVFAGQLFAKTAEPWHEGTRRDLVAAGYSLEVPTERLRHLRRHEKVSALELASTDLDYGAPVSGDWLAASALGHHGRFEIPDSHECKAFARSAGGAWHESRDHLRAAITGACGLGTDPEVPEASPAVAVLIAGLVVLADRTASEWHAVQRARGELASGVLNPEDHLRWIEHRTRFFASRLEETLGVYRDFKDARASIAGDFELRPLQQAALTAGAGLWIAMAPTGNGKTEAALLRHAARNERLIFALPTQATTNAMMKRVQNAYNGTGNVAELAHRLATVEDFYAPPAEHRMAGGDGLIPSEFLRNGTARLLAPVSVSTIDQVLAGSLRTKWAHLRLLTLANAHVVIDEAHLMDQYQSALAGQLMTWWGATGTRVTVLSATLPQWQRDRFAQAYDRTWVPAPICFPSHESVPGTPELLTQESYGITVTTRRSDDPVRDHIDWADRMKKQAPQARLGIVVNTVGRAQQVALGLQRAGMDPIVLHSRMTAGHRRDAADRLLTEIGRGGQGTGTVVVGTQAIEASLDIDLDAISTDLAPAPSLIQRAGRAWRHPDPQRALRLPGVHELPLQVITGEGKRGALPYFSSELARVEKHLTGRTRLIMPDESQGFVEASALRLDEVDWTEHEELTDHARRYARAGGVVINTNDLTDPYADLESLMRLTGHDVEEETATRLIEMPSITALTIDPGGRGGVPGAWTGSIGDLEAITPQDRTALRQAMAATVPLNGKLARRALAIANSWNPQSRVLTAMIPVILGQGGIGYDTLLGLVEDGADA</sequence>
<dbReference type="InterPro" id="IPR038257">
    <property type="entry name" value="CRISPR-assoc_Cas3_HD_sf"/>
</dbReference>
<keyword evidence="8" id="KW-0067">ATP-binding</keyword>
<reference evidence="11 12" key="1">
    <citation type="submission" date="2018-10" db="EMBL/GenBank/DDBJ databases">
        <title>Genome sequencing of Arthrobacter oryzae TNB02.</title>
        <authorList>
            <person name="Cho Y.-J."/>
            <person name="Cho A."/>
            <person name="Kim O.-S."/>
        </authorList>
    </citation>
    <scope>NUCLEOTIDE SEQUENCE [LARGE SCALE GENOMIC DNA]</scope>
    <source>
        <strain evidence="11 12">TNB02</strain>
    </source>
</reference>
<protein>
    <submittedName>
        <fullName evidence="11">CRISPR-associated helicase Cas3</fullName>
    </submittedName>
</protein>
<evidence type="ECO:0000259" key="10">
    <source>
        <dbReference type="PROSITE" id="PS51643"/>
    </source>
</evidence>
<dbReference type="InterPro" id="IPR006474">
    <property type="entry name" value="Helicase_Cas3_CRISPR-ass_core"/>
</dbReference>
<keyword evidence="7" id="KW-0347">Helicase</keyword>
<dbReference type="Gene3D" id="3.40.50.300">
    <property type="entry name" value="P-loop containing nucleotide triphosphate hydrolases"/>
    <property type="match status" value="2"/>
</dbReference>
<evidence type="ECO:0000256" key="4">
    <source>
        <dbReference type="ARBA" id="ARBA00022723"/>
    </source>
</evidence>
<dbReference type="Pfam" id="PF18019">
    <property type="entry name" value="Cas3_HD"/>
    <property type="match status" value="1"/>
</dbReference>
<dbReference type="Proteomes" id="UP000273807">
    <property type="component" value="Unassembled WGS sequence"/>
</dbReference>
<feature type="domain" description="HD Cas3-type" evidence="10">
    <location>
        <begin position="9"/>
        <end position="209"/>
    </location>
</feature>
<keyword evidence="3" id="KW-0540">Nuclease</keyword>
<comment type="similarity">
    <text evidence="2">In the central section; belongs to the CRISPR-associated helicase Cas3 family.</text>
</comment>
<dbReference type="NCBIfam" id="TIGR01587">
    <property type="entry name" value="cas3_core"/>
    <property type="match status" value="1"/>
</dbReference>
<dbReference type="PANTHER" id="PTHR47963:SF9">
    <property type="entry name" value="CRISPR-ASSOCIATED ENDONUCLEASE_HELICASE CAS3"/>
    <property type="match status" value="1"/>
</dbReference>
<accession>A0A3N0C7N6</accession>
<keyword evidence="9" id="KW-0051">Antiviral defense</keyword>
<dbReference type="Pfam" id="PF00270">
    <property type="entry name" value="DEAD"/>
    <property type="match status" value="1"/>
</dbReference>
<evidence type="ECO:0000256" key="1">
    <source>
        <dbReference type="ARBA" id="ARBA00006847"/>
    </source>
</evidence>
<dbReference type="RefSeq" id="WP_123253973.1">
    <property type="nucleotide sequence ID" value="NZ_RBED01000045.1"/>
</dbReference>
<gene>
    <name evidence="11" type="primary">cas3</name>
    <name evidence="11" type="ORF">D7003_02790</name>
</gene>
<evidence type="ECO:0000256" key="6">
    <source>
        <dbReference type="ARBA" id="ARBA00022801"/>
    </source>
</evidence>
<dbReference type="InterPro" id="IPR027417">
    <property type="entry name" value="P-loop_NTPase"/>
</dbReference>
<dbReference type="AlphaFoldDB" id="A0A3N0C7N6"/>
<dbReference type="GO" id="GO:0003724">
    <property type="term" value="F:RNA helicase activity"/>
    <property type="evidence" value="ECO:0007669"/>
    <property type="project" value="TreeGrafter"/>
</dbReference>
<evidence type="ECO:0000256" key="2">
    <source>
        <dbReference type="ARBA" id="ARBA00009046"/>
    </source>
</evidence>
<proteinExistence type="inferred from homology"/>
<dbReference type="GO" id="GO:0005524">
    <property type="term" value="F:ATP binding"/>
    <property type="evidence" value="ECO:0007669"/>
    <property type="project" value="UniProtKB-KW"/>
</dbReference>
<dbReference type="SUPFAM" id="SSF52540">
    <property type="entry name" value="P-loop containing nucleoside triphosphate hydrolases"/>
    <property type="match status" value="1"/>
</dbReference>
<dbReference type="SMART" id="SM00487">
    <property type="entry name" value="DEXDc"/>
    <property type="match status" value="1"/>
</dbReference>
<evidence type="ECO:0000256" key="7">
    <source>
        <dbReference type="ARBA" id="ARBA00022806"/>
    </source>
</evidence>
<organism evidence="11 12">
    <name type="scientific">Arthrobacter oryzae</name>
    <dbReference type="NCBI Taxonomy" id="409290"/>
    <lineage>
        <taxon>Bacteria</taxon>
        <taxon>Bacillati</taxon>
        <taxon>Actinomycetota</taxon>
        <taxon>Actinomycetes</taxon>
        <taxon>Micrococcales</taxon>
        <taxon>Micrococcaceae</taxon>
        <taxon>Arthrobacter</taxon>
    </lineage>
</organism>
<keyword evidence="5" id="KW-0547">Nucleotide-binding</keyword>
<dbReference type="GO" id="GO:0004518">
    <property type="term" value="F:nuclease activity"/>
    <property type="evidence" value="ECO:0007669"/>
    <property type="project" value="UniProtKB-KW"/>
</dbReference>
<keyword evidence="12" id="KW-1185">Reference proteome</keyword>
<dbReference type="InterPro" id="IPR050547">
    <property type="entry name" value="DEAD_box_RNA_helicases"/>
</dbReference>
<comment type="caution">
    <text evidence="11">The sequence shown here is derived from an EMBL/GenBank/DDBJ whole genome shotgun (WGS) entry which is preliminary data.</text>
</comment>
<evidence type="ECO:0000313" key="12">
    <source>
        <dbReference type="Proteomes" id="UP000273807"/>
    </source>
</evidence>
<keyword evidence="6" id="KW-0378">Hydrolase</keyword>
<dbReference type="PROSITE" id="PS51643">
    <property type="entry name" value="HD_CAS3"/>
    <property type="match status" value="1"/>
</dbReference>
<dbReference type="GO" id="GO:0003723">
    <property type="term" value="F:RNA binding"/>
    <property type="evidence" value="ECO:0007669"/>
    <property type="project" value="TreeGrafter"/>
</dbReference>
<dbReference type="Gene3D" id="1.10.3210.30">
    <property type="match status" value="1"/>
</dbReference>
<comment type="similarity">
    <text evidence="1">In the N-terminal section; belongs to the CRISPR-associated nuclease Cas3-HD family.</text>
</comment>
<evidence type="ECO:0000256" key="8">
    <source>
        <dbReference type="ARBA" id="ARBA00022840"/>
    </source>
</evidence>
<evidence type="ECO:0000313" key="11">
    <source>
        <dbReference type="EMBL" id="RNL59203.1"/>
    </source>
</evidence>
<dbReference type="InterPro" id="IPR054712">
    <property type="entry name" value="Cas3-like_dom"/>
</dbReference>
<keyword evidence="4" id="KW-0479">Metal-binding</keyword>